<reference evidence="1 2" key="1">
    <citation type="journal article" date="2012" name="Science">
        <title>Ecological populations of bacteria act as socially cohesive units of antibiotic production and resistance.</title>
        <authorList>
            <person name="Cordero O.X."/>
            <person name="Wildschutte H."/>
            <person name="Kirkup B."/>
            <person name="Proehl S."/>
            <person name="Ngo L."/>
            <person name="Hussain F."/>
            <person name="Le Roux F."/>
            <person name="Mincer T."/>
            <person name="Polz M.F."/>
        </authorList>
    </citation>
    <scope>NUCLEOTIDE SEQUENCE [LARGE SCALE GENOMIC DNA]</scope>
    <source>
        <strain evidence="1 2">ZF-129</strain>
    </source>
</reference>
<dbReference type="OrthoDB" id="7063887at2"/>
<sequence length="257" mass="29474">MKNLENEVIEYFKKFSVEARKIAESDEKTPDFLIEQEEVVLIELKEKSDDEALHQREQKELAEGGVFEHVGTTGYRNRISGVIDKGIKQLKAQKENTKSDFCLLFIVANGVAQGTQAEQIISTLYGRKYIIDFESQSSEASSCYYAYHSEFFKHRNIIDGVFLITNRNVVLLVNDKSPNYTEFKASSFLSKFVGKIGIFDLVDLETKENVMVADCDIPRSNEEAVKQYIFDKYSIERGMMLDFPQYSFKAQIDATEI</sequence>
<dbReference type="RefSeq" id="WP_017041920.1">
    <property type="nucleotide sequence ID" value="NZ_AJYQ02000137.1"/>
</dbReference>
<gene>
    <name evidence="1" type="ORF">A1QO_15635</name>
</gene>
<evidence type="ECO:0000313" key="2">
    <source>
        <dbReference type="Proteomes" id="UP000094741"/>
    </source>
</evidence>
<comment type="caution">
    <text evidence="1">The sequence shown here is derived from an EMBL/GenBank/DDBJ whole genome shotgun (WGS) entry which is preliminary data.</text>
</comment>
<proteinExistence type="predicted"/>
<name>A0A1E5BA27_9VIBR</name>
<organism evidence="1 2">
    <name type="scientific">Vibrio genomosp. F10 str. ZF-129</name>
    <dbReference type="NCBI Taxonomy" id="1187848"/>
    <lineage>
        <taxon>Bacteria</taxon>
        <taxon>Pseudomonadati</taxon>
        <taxon>Pseudomonadota</taxon>
        <taxon>Gammaproteobacteria</taxon>
        <taxon>Vibrionales</taxon>
        <taxon>Vibrionaceae</taxon>
        <taxon>Vibrio</taxon>
    </lineage>
</organism>
<accession>A0A1E5BA27</accession>
<protein>
    <submittedName>
        <fullName evidence="1">Uncharacterized protein</fullName>
    </submittedName>
</protein>
<dbReference type="EMBL" id="AJYQ02000137">
    <property type="protein sequence ID" value="OEE30762.1"/>
    <property type="molecule type" value="Genomic_DNA"/>
</dbReference>
<dbReference type="AlphaFoldDB" id="A0A1E5BA27"/>
<evidence type="ECO:0000313" key="1">
    <source>
        <dbReference type="EMBL" id="OEE30762.1"/>
    </source>
</evidence>
<dbReference type="Proteomes" id="UP000094741">
    <property type="component" value="Unassembled WGS sequence"/>
</dbReference>
<dbReference type="eggNOG" id="ENOG5034AJS">
    <property type="taxonomic scope" value="Bacteria"/>
</dbReference>